<gene>
    <name evidence="2" type="ORF">Pan54_43190</name>
</gene>
<evidence type="ECO:0000313" key="3">
    <source>
        <dbReference type="Proteomes" id="UP000316095"/>
    </source>
</evidence>
<sequence>MATPSYKIVPDQAELDAIERDLKFYPGTVTNPKVLTTEQIEHYNQEGYIHPISIYSPEEIGEIRTYFDELLERVIAEGGDSYSISSAHLKHGKVWDMLHDQRIVDCVSDILGDNVIGWGSHFFCKMPHDGKTVAWHQDSSYWPLTPTKALTVWLAIDDVDAENGPMKFISGSHHVGHLTYRPSSSHEHNVLNQTIDNPEQYGEVIENHLQAGQISMHSDLLLHGSDANDSDRRRCALTLRFAAADVKAHLGWNGKGVLVRGEDKSGHWANNPRPEND</sequence>
<dbReference type="GO" id="GO:0005506">
    <property type="term" value="F:iron ion binding"/>
    <property type="evidence" value="ECO:0007669"/>
    <property type="project" value="UniProtKB-ARBA"/>
</dbReference>
<keyword evidence="2" id="KW-0560">Oxidoreductase</keyword>
<dbReference type="InterPro" id="IPR008775">
    <property type="entry name" value="Phytyl_CoA_dOase-like"/>
</dbReference>
<dbReference type="PANTHER" id="PTHR20883:SF48">
    <property type="entry name" value="ECTOINE DIOXYGENASE"/>
    <property type="match status" value="1"/>
</dbReference>
<reference evidence="2 3" key="1">
    <citation type="submission" date="2019-02" db="EMBL/GenBank/DDBJ databases">
        <title>Deep-cultivation of Planctomycetes and their phenomic and genomic characterization uncovers novel biology.</title>
        <authorList>
            <person name="Wiegand S."/>
            <person name="Jogler M."/>
            <person name="Boedeker C."/>
            <person name="Pinto D."/>
            <person name="Vollmers J."/>
            <person name="Rivas-Marin E."/>
            <person name="Kohn T."/>
            <person name="Peeters S.H."/>
            <person name="Heuer A."/>
            <person name="Rast P."/>
            <person name="Oberbeckmann S."/>
            <person name="Bunk B."/>
            <person name="Jeske O."/>
            <person name="Meyerdierks A."/>
            <person name="Storesund J.E."/>
            <person name="Kallscheuer N."/>
            <person name="Luecker S."/>
            <person name="Lage O.M."/>
            <person name="Pohl T."/>
            <person name="Merkel B.J."/>
            <person name="Hornburger P."/>
            <person name="Mueller R.-W."/>
            <person name="Bruemmer F."/>
            <person name="Labrenz M."/>
            <person name="Spormann A.M."/>
            <person name="Op Den Camp H."/>
            <person name="Overmann J."/>
            <person name="Amann R."/>
            <person name="Jetten M.S.M."/>
            <person name="Mascher T."/>
            <person name="Medema M.H."/>
            <person name="Devos D.P."/>
            <person name="Kaster A.-K."/>
            <person name="Ovreas L."/>
            <person name="Rohde M."/>
            <person name="Galperin M.Y."/>
            <person name="Jogler C."/>
        </authorList>
    </citation>
    <scope>NUCLEOTIDE SEQUENCE [LARGE SCALE GENOMIC DNA]</scope>
    <source>
        <strain evidence="2 3">Pan54</strain>
    </source>
</reference>
<dbReference type="AlphaFoldDB" id="A0A5C5XNA9"/>
<dbReference type="OrthoDB" id="9814777at2"/>
<dbReference type="RefSeq" id="WP_146505293.1">
    <property type="nucleotide sequence ID" value="NZ_SJPG01000001.1"/>
</dbReference>
<dbReference type="SUPFAM" id="SSF51197">
    <property type="entry name" value="Clavaminate synthase-like"/>
    <property type="match status" value="1"/>
</dbReference>
<comment type="cofactor">
    <cofactor evidence="1">
        <name>Fe(2+)</name>
        <dbReference type="ChEBI" id="CHEBI:29033"/>
    </cofactor>
</comment>
<keyword evidence="3" id="KW-1185">Reference proteome</keyword>
<proteinExistence type="predicted"/>
<accession>A0A5C5XNA9</accession>
<keyword evidence="2" id="KW-0223">Dioxygenase</keyword>
<name>A0A5C5XNA9_9PLAN</name>
<dbReference type="EMBL" id="SJPG01000001">
    <property type="protein sequence ID" value="TWT63565.1"/>
    <property type="molecule type" value="Genomic_DNA"/>
</dbReference>
<organism evidence="2 3">
    <name type="scientific">Rubinisphaera italica</name>
    <dbReference type="NCBI Taxonomy" id="2527969"/>
    <lineage>
        <taxon>Bacteria</taxon>
        <taxon>Pseudomonadati</taxon>
        <taxon>Planctomycetota</taxon>
        <taxon>Planctomycetia</taxon>
        <taxon>Planctomycetales</taxon>
        <taxon>Planctomycetaceae</taxon>
        <taxon>Rubinisphaera</taxon>
    </lineage>
</organism>
<comment type="caution">
    <text evidence="2">The sequence shown here is derived from an EMBL/GenBank/DDBJ whole genome shotgun (WGS) entry which is preliminary data.</text>
</comment>
<evidence type="ECO:0000313" key="2">
    <source>
        <dbReference type="EMBL" id="TWT63565.1"/>
    </source>
</evidence>
<dbReference type="GO" id="GO:0016706">
    <property type="term" value="F:2-oxoglutarate-dependent dioxygenase activity"/>
    <property type="evidence" value="ECO:0007669"/>
    <property type="project" value="UniProtKB-ARBA"/>
</dbReference>
<dbReference type="Pfam" id="PF05721">
    <property type="entry name" value="PhyH"/>
    <property type="match status" value="1"/>
</dbReference>
<evidence type="ECO:0000256" key="1">
    <source>
        <dbReference type="ARBA" id="ARBA00001954"/>
    </source>
</evidence>
<dbReference type="PANTHER" id="PTHR20883">
    <property type="entry name" value="PHYTANOYL-COA DIOXYGENASE DOMAIN CONTAINING 1"/>
    <property type="match status" value="1"/>
</dbReference>
<dbReference type="Gene3D" id="2.60.120.620">
    <property type="entry name" value="q2cbj1_9rhob like domain"/>
    <property type="match status" value="1"/>
</dbReference>
<dbReference type="Proteomes" id="UP000316095">
    <property type="component" value="Unassembled WGS sequence"/>
</dbReference>
<protein>
    <submittedName>
        <fullName evidence="2">Phytanoyl-CoA dioxygenase (PhyH)</fullName>
    </submittedName>
</protein>